<reference evidence="2" key="1">
    <citation type="submission" date="2020-03" db="EMBL/GenBank/DDBJ databases">
        <title>Hybrid Assembly of Korean Phytophthora infestans isolates.</title>
        <authorList>
            <person name="Prokchorchik M."/>
            <person name="Lee Y."/>
            <person name="Seo J."/>
            <person name="Cho J.-H."/>
            <person name="Park Y.-E."/>
            <person name="Jang D.-C."/>
            <person name="Im J.-S."/>
            <person name="Choi J.-G."/>
            <person name="Park H.-J."/>
            <person name="Lee G.-B."/>
            <person name="Lee Y.-G."/>
            <person name="Hong S.-Y."/>
            <person name="Cho K."/>
            <person name="Sohn K.H."/>
        </authorList>
    </citation>
    <scope>NUCLEOTIDE SEQUENCE</scope>
    <source>
        <strain evidence="2">KR_2_A2</strain>
    </source>
</reference>
<dbReference type="Proteomes" id="UP000704712">
    <property type="component" value="Unassembled WGS sequence"/>
</dbReference>
<name>A0A8S9TYB7_PHYIN</name>
<gene>
    <name evidence="2" type="ORF">GN958_ATG18780</name>
</gene>
<dbReference type="AlphaFoldDB" id="A0A8S9TYB7"/>
<comment type="caution">
    <text evidence="2">The sequence shown here is derived from an EMBL/GenBank/DDBJ whole genome shotgun (WGS) entry which is preliminary data.</text>
</comment>
<organism evidence="2 3">
    <name type="scientific">Phytophthora infestans</name>
    <name type="common">Potato late blight agent</name>
    <name type="synonym">Botrytis infestans</name>
    <dbReference type="NCBI Taxonomy" id="4787"/>
    <lineage>
        <taxon>Eukaryota</taxon>
        <taxon>Sar</taxon>
        <taxon>Stramenopiles</taxon>
        <taxon>Oomycota</taxon>
        <taxon>Peronosporomycetes</taxon>
        <taxon>Peronosporales</taxon>
        <taxon>Peronosporaceae</taxon>
        <taxon>Phytophthora</taxon>
    </lineage>
</organism>
<evidence type="ECO:0000313" key="3">
    <source>
        <dbReference type="Proteomes" id="UP000704712"/>
    </source>
</evidence>
<evidence type="ECO:0000256" key="1">
    <source>
        <dbReference type="SAM" id="MobiDB-lite"/>
    </source>
</evidence>
<accession>A0A8S9TYB7</accession>
<proteinExistence type="predicted"/>
<protein>
    <submittedName>
        <fullName evidence="2">Uncharacterized protein</fullName>
    </submittedName>
</protein>
<sequence length="72" mass="7250">MHFSPVEEGTGDSSGEAGGADGVTVEGVEGVEGVVLGGEVVALVVCPLGPPLPLTRMSAHVGYVWLARSECQ</sequence>
<evidence type="ECO:0000313" key="2">
    <source>
        <dbReference type="EMBL" id="KAF4131997.1"/>
    </source>
</evidence>
<feature type="region of interest" description="Disordered" evidence="1">
    <location>
        <begin position="1"/>
        <end position="23"/>
    </location>
</feature>
<dbReference type="EMBL" id="JAACNO010002635">
    <property type="protein sequence ID" value="KAF4131997.1"/>
    <property type="molecule type" value="Genomic_DNA"/>
</dbReference>